<comment type="caution">
    <text evidence="2">The sequence shown here is derived from an EMBL/GenBank/DDBJ whole genome shotgun (WGS) entry which is preliminary data.</text>
</comment>
<evidence type="ECO:0000313" key="2">
    <source>
        <dbReference type="EMBL" id="GFH51078.1"/>
    </source>
</evidence>
<dbReference type="Gene3D" id="6.10.140.530">
    <property type="match status" value="6"/>
</dbReference>
<feature type="domain" description="Helicase-associated" evidence="1">
    <location>
        <begin position="696"/>
        <end position="763"/>
    </location>
</feature>
<reference evidence="2 3" key="1">
    <citation type="journal article" date="2021" name="Sci. Rep.">
        <title>The genome of the diatom Chaetoceros tenuissimus carries an ancient integrated fragment of an extant virus.</title>
        <authorList>
            <person name="Hongo Y."/>
            <person name="Kimura K."/>
            <person name="Takaki Y."/>
            <person name="Yoshida Y."/>
            <person name="Baba S."/>
            <person name="Kobayashi G."/>
            <person name="Nagasaki K."/>
            <person name="Hano T."/>
            <person name="Tomaru Y."/>
        </authorList>
    </citation>
    <scope>NUCLEOTIDE SEQUENCE [LARGE SCALE GENOMIC DNA]</scope>
    <source>
        <strain evidence="2 3">NIES-3715</strain>
    </source>
</reference>
<proteinExistence type="predicted"/>
<dbReference type="PANTHER" id="PTHR33418:SF1">
    <property type="entry name" value="HELICASE-ASSOCIATED DOMAIN-CONTAINING PROTEIN"/>
    <property type="match status" value="1"/>
</dbReference>
<dbReference type="EMBL" id="BLLK01000045">
    <property type="protein sequence ID" value="GFH51078.1"/>
    <property type="molecule type" value="Genomic_DNA"/>
</dbReference>
<feature type="domain" description="Helicase-associated" evidence="1">
    <location>
        <begin position="146"/>
        <end position="211"/>
    </location>
</feature>
<name>A0AAD3H5T1_9STRA</name>
<dbReference type="PANTHER" id="PTHR33418">
    <property type="entry name" value="HELICASE-ASSOCIATED"/>
    <property type="match status" value="1"/>
</dbReference>
<keyword evidence="3" id="KW-1185">Reference proteome</keyword>
<feature type="domain" description="Helicase-associated" evidence="1">
    <location>
        <begin position="491"/>
        <end position="588"/>
    </location>
</feature>
<feature type="domain" description="Helicase-associated" evidence="1">
    <location>
        <begin position="327"/>
        <end position="397"/>
    </location>
</feature>
<gene>
    <name evidence="2" type="ORF">CTEN210_07554</name>
</gene>
<evidence type="ECO:0000313" key="3">
    <source>
        <dbReference type="Proteomes" id="UP001054902"/>
    </source>
</evidence>
<dbReference type="AlphaFoldDB" id="A0AAD3H5T1"/>
<protein>
    <recommendedName>
        <fullName evidence="1">Helicase-associated domain-containing protein</fullName>
    </recommendedName>
</protein>
<organism evidence="2 3">
    <name type="scientific">Chaetoceros tenuissimus</name>
    <dbReference type="NCBI Taxonomy" id="426638"/>
    <lineage>
        <taxon>Eukaryota</taxon>
        <taxon>Sar</taxon>
        <taxon>Stramenopiles</taxon>
        <taxon>Ochrophyta</taxon>
        <taxon>Bacillariophyta</taxon>
        <taxon>Coscinodiscophyceae</taxon>
        <taxon>Chaetocerotophycidae</taxon>
        <taxon>Chaetocerotales</taxon>
        <taxon>Chaetocerotaceae</taxon>
        <taxon>Chaetoceros</taxon>
    </lineage>
</organism>
<dbReference type="Proteomes" id="UP001054902">
    <property type="component" value="Unassembled WGS sequence"/>
</dbReference>
<dbReference type="Pfam" id="PF03457">
    <property type="entry name" value="HA"/>
    <property type="match status" value="7"/>
</dbReference>
<accession>A0AAD3H5T1</accession>
<evidence type="ECO:0000259" key="1">
    <source>
        <dbReference type="Pfam" id="PF03457"/>
    </source>
</evidence>
<feature type="domain" description="Helicase-associated" evidence="1">
    <location>
        <begin position="228"/>
        <end position="314"/>
    </location>
</feature>
<dbReference type="InterPro" id="IPR005114">
    <property type="entry name" value="Helicase_assoc"/>
</dbReference>
<feature type="domain" description="Helicase-associated" evidence="1">
    <location>
        <begin position="612"/>
        <end position="690"/>
    </location>
</feature>
<feature type="domain" description="Helicase-associated" evidence="1">
    <location>
        <begin position="410"/>
        <end position="484"/>
    </location>
</feature>
<sequence length="773" mass="92861">MRVTADRDMKNETVNKYRRISKFKSWRYCNKIAPSPCLFAFLLCIVLIMHMQQCAGFVIPQRNSANVPTRYFKIDSKQNIGASHWSMQLYVLKMSTKERNQVDTRTDHDTINITKIENTLEAIKLIPLILDKDQVMNLSSQQRYYYRVKQLLCFNETYGTMDVPYNYAQDLQLAKWVQSQRYEYRILQKKKIGIKSYLTPFKMQLLDWIGFPWKTFVNGSNEEGLTPKWMLKYHVLKEYRRIHGHVRVPENYIFYPSDNLEVVEALQDEWERNINVNQPIKLGIWVKNQRRSARINPNDTKTKARINKLNELGFIWDTVREGSIYSHVWYKRFKELKQFHDSHGHFHIPTNDTRYKRLALWARAQRVSYNNYNQNLTQPSSNSFDENRIKMLNEIGFNWNGTISMLDRRNETWWKRFQELSEFRDEYKHLHVHEVLSSPSLRDEKRKDLKRLHRWTKTQRVNYKQNRTSCLNDCRIQALESLNFVWDPRQSYWEEMFEKLLKFQAIYGHYNVPTIMPRPKLRAIYENHRSNSTDCMMDTANKEKFWDEIIALGVWARGQRRLFRRYKRCEDIGVEHIPHMERLDSIGFFNLSISISDGIISAGRGATPLEKDRIWDHYFNLLCDFKQEHGHCFVPCTESGCDEDEERLRLLEWTALQRRRYRVFKKKQETGKSISHSELSRMNKLQSLGFIFNLHEFKFERSFNNLKDFYERNGHSRVSPTSDDPHLYAFVRRQKYLYKERTSKKVKNSLSDERIQKLNTLDFDWCPRGGCSF</sequence>